<gene>
    <name evidence="2" type="ORF">Calla_0108</name>
</gene>
<dbReference type="Proteomes" id="UP000009257">
    <property type="component" value="Chromosome"/>
</dbReference>
<dbReference type="HOGENOM" id="CLU_050823_0_0_9"/>
<evidence type="ECO:0000256" key="1">
    <source>
        <dbReference type="SAM" id="Phobius"/>
    </source>
</evidence>
<name>G2PVQ4_9FIRM</name>
<reference evidence="2 3" key="1">
    <citation type="submission" date="2011-08" db="EMBL/GenBank/DDBJ databases">
        <title>Complete sequence of Caldicellulosiruptor lactoaceticus 6A.</title>
        <authorList>
            <consortium name="US DOE Joint Genome Institute"/>
            <person name="Lucas S."/>
            <person name="Han J."/>
            <person name="Lapidus A."/>
            <person name="Cheng J.-F."/>
            <person name="Goodwin L."/>
            <person name="Pitluck S."/>
            <person name="Peters L."/>
            <person name="Davenport K."/>
            <person name="Detter J.C."/>
            <person name="Han C."/>
            <person name="Tapia R."/>
            <person name="Land M."/>
            <person name="Hauser L."/>
            <person name="Kyrpides N."/>
            <person name="Ivanova N."/>
            <person name="Ovchinnikova G."/>
            <person name="Pagani I."/>
            <person name="Blumer-Schuette S.E."/>
            <person name="Kelly R.M."/>
            <person name="Woyke T."/>
        </authorList>
    </citation>
    <scope>NUCLEOTIDE SEQUENCE [LARGE SCALE GENOMIC DNA]</scope>
    <source>
        <strain evidence="2 3">6A</strain>
    </source>
</reference>
<keyword evidence="1" id="KW-0472">Membrane</keyword>
<proteinExistence type="predicted"/>
<feature type="transmembrane region" description="Helical" evidence="1">
    <location>
        <begin position="21"/>
        <end position="40"/>
    </location>
</feature>
<accession>G2PVQ4</accession>
<evidence type="ECO:0000313" key="2">
    <source>
        <dbReference type="EMBL" id="AEM72798.1"/>
    </source>
</evidence>
<dbReference type="EMBL" id="CP003001">
    <property type="protein sequence ID" value="AEM72798.1"/>
    <property type="molecule type" value="Genomic_DNA"/>
</dbReference>
<keyword evidence="1" id="KW-1133">Transmembrane helix</keyword>
<organism evidence="2 3">
    <name type="scientific">Caldicellulosiruptor acetigenus 6A</name>
    <dbReference type="NCBI Taxonomy" id="632516"/>
    <lineage>
        <taxon>Bacteria</taxon>
        <taxon>Bacillati</taxon>
        <taxon>Bacillota</taxon>
        <taxon>Bacillota incertae sedis</taxon>
        <taxon>Caldicellulosiruptorales</taxon>
        <taxon>Caldicellulosiruptoraceae</taxon>
        <taxon>Caldicellulosiruptor</taxon>
    </lineage>
</organism>
<keyword evidence="1" id="KW-0812">Transmembrane</keyword>
<evidence type="ECO:0000313" key="3">
    <source>
        <dbReference type="Proteomes" id="UP000009257"/>
    </source>
</evidence>
<sequence>MIINMDVLKGKLQLYFYLWKNKGGFIVNFAIFVISTYMSWRKDFRTFDTYSLISVVTFVISFFLLLNDFKNLRRIRMSYFYVETRKDDILSKVKIGEDEKSVKDSNYKIQRMKDSYVYFSDDVNDFLYCMSKNAIKKEYELTSQKYEVPEKIKEIVPYILFDIHGSKIIFNDKKIRLAAEITKDLLVDSSKKIRLGYTDYFSSLCTNEITAVKICKENDEQVIYDGFSLFINLKKMTLKTLGESECSNHIGTATLVFTKDKKMIITVQSPKSAQNAKKFAPSGSGSADIIDLINSEGNFFKFLINSMEREFREECGISNKKIKGKIFTVLIGYCRLLERGGKPEFFGLSYVDLESKELKLQMKEKKYISYIKKDIAINVSSPNKFLSDVEKFVRENDGELSIQLKIYIEFLKKFIKKHPDEFIKIVNGDYLKEMFSKIN</sequence>
<evidence type="ECO:0008006" key="4">
    <source>
        <dbReference type="Google" id="ProtNLM"/>
    </source>
</evidence>
<dbReference type="AlphaFoldDB" id="G2PVQ4"/>
<feature type="transmembrane region" description="Helical" evidence="1">
    <location>
        <begin position="52"/>
        <end position="69"/>
    </location>
</feature>
<dbReference type="KEGG" id="clc:Calla_0108"/>
<protein>
    <recommendedName>
        <fullName evidence="4">Nudix hydrolase domain-containing protein</fullName>
    </recommendedName>
</protein>